<organism evidence="1 2">
    <name type="scientific">Athelia psychrophila</name>
    <dbReference type="NCBI Taxonomy" id="1759441"/>
    <lineage>
        <taxon>Eukaryota</taxon>
        <taxon>Fungi</taxon>
        <taxon>Dikarya</taxon>
        <taxon>Basidiomycota</taxon>
        <taxon>Agaricomycotina</taxon>
        <taxon>Agaricomycetes</taxon>
        <taxon>Agaricomycetidae</taxon>
        <taxon>Atheliales</taxon>
        <taxon>Atheliaceae</taxon>
        <taxon>Athelia</taxon>
    </lineage>
</organism>
<keyword evidence="2" id="KW-1185">Reference proteome</keyword>
<accession>A0A166GRJ1</accession>
<dbReference type="AlphaFoldDB" id="A0A166GRJ1"/>
<dbReference type="OrthoDB" id="419711at2759"/>
<name>A0A166GRJ1_9AGAM</name>
<proteinExistence type="predicted"/>
<gene>
    <name evidence="1" type="ORF">FIBSPDRAFT_604055</name>
</gene>
<reference evidence="1 2" key="1">
    <citation type="journal article" date="2016" name="Mol. Biol. Evol.">
        <title>Comparative Genomics of Early-Diverging Mushroom-Forming Fungi Provides Insights into the Origins of Lignocellulose Decay Capabilities.</title>
        <authorList>
            <person name="Nagy L.G."/>
            <person name="Riley R."/>
            <person name="Tritt A."/>
            <person name="Adam C."/>
            <person name="Daum C."/>
            <person name="Floudas D."/>
            <person name="Sun H."/>
            <person name="Yadav J.S."/>
            <person name="Pangilinan J."/>
            <person name="Larsson K.H."/>
            <person name="Matsuura K."/>
            <person name="Barry K."/>
            <person name="Labutti K."/>
            <person name="Kuo R."/>
            <person name="Ohm R.A."/>
            <person name="Bhattacharya S.S."/>
            <person name="Shirouzu T."/>
            <person name="Yoshinaga Y."/>
            <person name="Martin F.M."/>
            <person name="Grigoriev I.V."/>
            <person name="Hibbett D.S."/>
        </authorList>
    </citation>
    <scope>NUCLEOTIDE SEQUENCE [LARGE SCALE GENOMIC DNA]</scope>
    <source>
        <strain evidence="1 2">CBS 109695</strain>
    </source>
</reference>
<evidence type="ECO:0000313" key="2">
    <source>
        <dbReference type="Proteomes" id="UP000076532"/>
    </source>
</evidence>
<sequence length="152" mass="16657">MNTVFALFEIFLTNMRPAPWTHVVFLEVFLVCYLGGRVHHQGHRGVLQCVLSSARCLRYICASRFCSAPPAPALLYDIFGHALSSPFFPFPCSYATSSSSILFTSSCLFCPSTPADHRPTRPLAYSFLDANTEHGLLAAYIAASAARSSSRS</sequence>
<evidence type="ECO:0000313" key="1">
    <source>
        <dbReference type="EMBL" id="KZP18096.1"/>
    </source>
</evidence>
<protein>
    <submittedName>
        <fullName evidence="1">Uncharacterized protein</fullName>
    </submittedName>
</protein>
<dbReference type="Proteomes" id="UP000076532">
    <property type="component" value="Unassembled WGS sequence"/>
</dbReference>
<dbReference type="EMBL" id="KV417576">
    <property type="protein sequence ID" value="KZP18096.1"/>
    <property type="molecule type" value="Genomic_DNA"/>
</dbReference>